<evidence type="ECO:0000256" key="12">
    <source>
        <dbReference type="PIRNR" id="PIRNR028980"/>
    </source>
</evidence>
<dbReference type="GO" id="GO:0008193">
    <property type="term" value="F:tRNA guanylyltransferase activity"/>
    <property type="evidence" value="ECO:0007669"/>
    <property type="project" value="UniProtKB-UniRule"/>
</dbReference>
<evidence type="ECO:0000256" key="6">
    <source>
        <dbReference type="ARBA" id="ARBA00022741"/>
    </source>
</evidence>
<dbReference type="PANTHER" id="PTHR12729:SF6">
    <property type="entry name" value="TRNA(HIS) GUANYLYLTRANSFERASE-RELATED"/>
    <property type="match status" value="1"/>
</dbReference>
<dbReference type="Pfam" id="PF14413">
    <property type="entry name" value="Thg1C"/>
    <property type="match status" value="1"/>
</dbReference>
<evidence type="ECO:0000313" key="17">
    <source>
        <dbReference type="EMBL" id="KAI9555084.1"/>
    </source>
</evidence>
<feature type="binding site" evidence="13">
    <location>
        <begin position="77"/>
        <end position="82"/>
    </location>
    <ligand>
        <name>GTP</name>
        <dbReference type="ChEBI" id="CHEBI:37565"/>
    </ligand>
</feature>
<keyword evidence="3 12" id="KW-0819">tRNA processing</keyword>
<evidence type="ECO:0000256" key="2">
    <source>
        <dbReference type="ARBA" id="ARBA00022679"/>
    </source>
</evidence>
<comment type="similarity">
    <text evidence="1 12">Belongs to the tRNA(His) guanylyltransferase family.</text>
</comment>
<evidence type="ECO:0000256" key="7">
    <source>
        <dbReference type="ARBA" id="ARBA00022842"/>
    </source>
</evidence>
<dbReference type="PIRSF" id="PIRSF028980">
    <property type="entry name" value="tRNAHis_guanylyltransferase"/>
    <property type="match status" value="1"/>
</dbReference>
<keyword evidence="4 12" id="KW-0548">Nucleotidyltransferase</keyword>
<evidence type="ECO:0000256" key="5">
    <source>
        <dbReference type="ARBA" id="ARBA00022723"/>
    </source>
</evidence>
<dbReference type="AlphaFoldDB" id="A0AAD5KM07"/>
<evidence type="ECO:0000256" key="8">
    <source>
        <dbReference type="ARBA" id="ARBA00023134"/>
    </source>
</evidence>
<keyword evidence="5 12" id="KW-0479">Metal-binding</keyword>
<organism evidence="17 18">
    <name type="scientific">Daphnia sinensis</name>
    <dbReference type="NCBI Taxonomy" id="1820382"/>
    <lineage>
        <taxon>Eukaryota</taxon>
        <taxon>Metazoa</taxon>
        <taxon>Ecdysozoa</taxon>
        <taxon>Arthropoda</taxon>
        <taxon>Crustacea</taxon>
        <taxon>Branchiopoda</taxon>
        <taxon>Diplostraca</taxon>
        <taxon>Cladocera</taxon>
        <taxon>Anomopoda</taxon>
        <taxon>Daphniidae</taxon>
        <taxon>Daphnia</taxon>
        <taxon>Daphnia similis group</taxon>
    </lineage>
</organism>
<dbReference type="Gene3D" id="3.30.70.3000">
    <property type="match status" value="1"/>
</dbReference>
<dbReference type="Proteomes" id="UP000820818">
    <property type="component" value="Linkage Group LG7"/>
</dbReference>
<evidence type="ECO:0000256" key="4">
    <source>
        <dbReference type="ARBA" id="ARBA00022695"/>
    </source>
</evidence>
<gene>
    <name evidence="17" type="ORF">GHT06_017599</name>
</gene>
<evidence type="ECO:0000256" key="10">
    <source>
        <dbReference type="ARBA" id="ARBA00058346"/>
    </source>
</evidence>
<feature type="binding site" evidence="14">
    <location>
        <position position="77"/>
    </location>
    <ligand>
        <name>Mg(2+)</name>
        <dbReference type="ChEBI" id="CHEBI:18420"/>
        <label>2</label>
        <note>catalytic</note>
    </ligand>
</feature>
<dbReference type="Pfam" id="PF04446">
    <property type="entry name" value="Thg1"/>
    <property type="match status" value="1"/>
</dbReference>
<feature type="binding site" evidence="14">
    <location>
        <position position="124"/>
    </location>
    <ligand>
        <name>Mg(2+)</name>
        <dbReference type="ChEBI" id="CHEBI:18420"/>
        <label>1</label>
        <note>catalytic</note>
    </ligand>
</feature>
<dbReference type="GO" id="GO:0005525">
    <property type="term" value="F:GTP binding"/>
    <property type="evidence" value="ECO:0007669"/>
    <property type="project" value="UniProtKB-UniRule"/>
</dbReference>
<comment type="caution">
    <text evidence="17">The sequence shown here is derived from an EMBL/GenBank/DDBJ whole genome shotgun (WGS) entry which is preliminary data.</text>
</comment>
<dbReference type="GO" id="GO:0000287">
    <property type="term" value="F:magnesium ion binding"/>
    <property type="evidence" value="ECO:0007669"/>
    <property type="project" value="UniProtKB-UniRule"/>
</dbReference>
<dbReference type="EC" id="2.7.7.79" evidence="12"/>
<keyword evidence="7 12" id="KW-0460">Magnesium</keyword>
<comment type="subunit">
    <text evidence="11">Homotetramer. Interacts with MFN1 and MFN2; functions as a guanyl-nucleotide exchange factor/GEF for MFN2 and also probably MFN1.</text>
</comment>
<feature type="binding site" evidence="13">
    <location>
        <begin position="123"/>
        <end position="124"/>
    </location>
    <ligand>
        <name>GTP</name>
        <dbReference type="ChEBI" id="CHEBI:37565"/>
    </ligand>
</feature>
<reference evidence="17 18" key="1">
    <citation type="submission" date="2022-05" db="EMBL/GenBank/DDBJ databases">
        <title>A multi-omics perspective on studying reproductive biology in Daphnia sinensis.</title>
        <authorList>
            <person name="Jia J."/>
        </authorList>
    </citation>
    <scope>NUCLEOTIDE SEQUENCE [LARGE SCALE GENOMIC DNA]</scope>
    <source>
        <strain evidence="17 18">WSL</strain>
    </source>
</reference>
<comment type="function">
    <text evidence="10">Adds a GMP to the 5'-end of tRNA(His) after transcription and RNase P cleavage. This step is essential for proper recognition of the tRNA and for the fidelity of protein synthesis. Also functions as a guanyl-nucleotide exchange factor/GEF for the MFN1 and MFN2 mitofusins thereby regulating mitochondrial fusion. By regulating both mitochondrial dynamics and bioenergetic function, it contributes to cell survival following oxidative stress.</text>
</comment>
<keyword evidence="6 12" id="KW-0547">Nucleotide-binding</keyword>
<keyword evidence="8 12" id="KW-0342">GTP-binding</keyword>
<comment type="catalytic activity">
    <reaction evidence="9 12">
        <text>a 5'-end ribonucleotide-tRNA(His) + GTP + ATP + H2O = a 5'-end phospho-guanosine-ribonucleotide-tRNA(His) + AMP + 2 diphosphate + H(+)</text>
        <dbReference type="Rhea" id="RHEA:54564"/>
        <dbReference type="Rhea" id="RHEA-COMP:14193"/>
        <dbReference type="Rhea" id="RHEA-COMP:14917"/>
        <dbReference type="ChEBI" id="CHEBI:15377"/>
        <dbReference type="ChEBI" id="CHEBI:15378"/>
        <dbReference type="ChEBI" id="CHEBI:30616"/>
        <dbReference type="ChEBI" id="CHEBI:33019"/>
        <dbReference type="ChEBI" id="CHEBI:37565"/>
        <dbReference type="ChEBI" id="CHEBI:138282"/>
        <dbReference type="ChEBI" id="CHEBI:141847"/>
        <dbReference type="ChEBI" id="CHEBI:456215"/>
        <dbReference type="EC" id="2.7.7.79"/>
    </reaction>
</comment>
<evidence type="ECO:0000259" key="15">
    <source>
        <dbReference type="Pfam" id="PF04446"/>
    </source>
</evidence>
<feature type="binding site" evidence="14">
    <location>
        <position position="78"/>
    </location>
    <ligand>
        <name>Mg(2+)</name>
        <dbReference type="ChEBI" id="CHEBI:18420"/>
        <label>1</label>
        <note>catalytic</note>
    </ligand>
</feature>
<protein>
    <recommendedName>
        <fullName evidence="12">tRNA(His) guanylyltransferase</fullName>
        <ecNumber evidence="12">2.7.7.79</ecNumber>
    </recommendedName>
    <alternativeName>
        <fullName evidence="12">tRNA-histidine guanylyltransferase</fullName>
    </alternativeName>
</protein>
<dbReference type="FunFam" id="3.30.70.3000:FF:000001">
    <property type="entry name" value="tRNA(His) guanylyltransferase"/>
    <property type="match status" value="1"/>
</dbReference>
<comment type="cofactor">
    <cofactor evidence="14">
        <name>Mg(2+)</name>
        <dbReference type="ChEBI" id="CHEBI:18420"/>
    </cofactor>
    <text evidence="14">Binds 2 magnesium ions per subunit.</text>
</comment>
<evidence type="ECO:0000256" key="14">
    <source>
        <dbReference type="PIRSR" id="PIRSR028980-2"/>
    </source>
</evidence>
<evidence type="ECO:0000256" key="13">
    <source>
        <dbReference type="PIRSR" id="PIRSR028980-1"/>
    </source>
</evidence>
<keyword evidence="18" id="KW-1185">Reference proteome</keyword>
<dbReference type="InterPro" id="IPR038469">
    <property type="entry name" value="tRNAHis_GuaTrfase_Thg1_sf"/>
</dbReference>
<dbReference type="InterPro" id="IPR024956">
    <property type="entry name" value="tRNAHis_GuaTrfase_cat"/>
</dbReference>
<evidence type="ECO:0000256" key="1">
    <source>
        <dbReference type="ARBA" id="ARBA00010113"/>
    </source>
</evidence>
<dbReference type="GO" id="GO:0006400">
    <property type="term" value="P:tRNA modification"/>
    <property type="evidence" value="ECO:0007669"/>
    <property type="project" value="UniProtKB-UniRule"/>
</dbReference>
<dbReference type="PANTHER" id="PTHR12729">
    <property type="entry name" value="TRNA(HIS) GUANYLYLTRANSFERASE-RELATED"/>
    <property type="match status" value="1"/>
</dbReference>
<evidence type="ECO:0000259" key="16">
    <source>
        <dbReference type="Pfam" id="PF14413"/>
    </source>
</evidence>
<accession>A0AAD5KM07</accession>
<evidence type="ECO:0000256" key="9">
    <source>
        <dbReference type="ARBA" id="ARBA00047281"/>
    </source>
</evidence>
<evidence type="ECO:0000256" key="11">
    <source>
        <dbReference type="ARBA" id="ARBA00065710"/>
    </source>
</evidence>
<name>A0AAD5KM07_9CRUS</name>
<feature type="domain" description="Thg1 C-terminal" evidence="16">
    <location>
        <begin position="186"/>
        <end position="269"/>
    </location>
</feature>
<evidence type="ECO:0000313" key="18">
    <source>
        <dbReference type="Proteomes" id="UP000820818"/>
    </source>
</evidence>
<dbReference type="InterPro" id="IPR007537">
    <property type="entry name" value="tRNAHis_GuaTrfase_Thg1"/>
</dbReference>
<sequence>MQPKNVRFLYRPAFRLKAIPIIQPPRKVLRHSQHCRSNIWKKTFHSTAMAKSKFEYVRLFEADDRCLPNTWIVVRVDGKGFHKFSTEHEYEKPNDIKALSLMNRAATSVMEEFKDVCLAYGQSDEYSFVFRKETQAYSRRSAKLSTNVCSLFTSAFVYYWNEYFPTSKPRYPPVFDGRTVLYPSNQNIRDYLSWRQADCHINNLYNTTFWTLILKGGLTPAEAESKLKGTLSGDKNEILFSQFGINYNTEPEMLRKGTVLVRRKVPVALPNGGTREKSQIVQEHVDIIGDEFWNTNSHLLTVT</sequence>
<proteinExistence type="inferred from homology"/>
<keyword evidence="2 12" id="KW-0808">Transferase</keyword>
<feature type="domain" description="tRNAHis guanylyltransferase catalytic" evidence="15">
    <location>
        <begin position="54"/>
        <end position="183"/>
    </location>
</feature>
<feature type="binding site" evidence="14">
    <location>
        <position position="77"/>
    </location>
    <ligand>
        <name>Mg(2+)</name>
        <dbReference type="ChEBI" id="CHEBI:18420"/>
        <label>1</label>
        <note>catalytic</note>
    </ligand>
</feature>
<dbReference type="EMBL" id="WJBH02000007">
    <property type="protein sequence ID" value="KAI9555084.1"/>
    <property type="molecule type" value="Genomic_DNA"/>
</dbReference>
<feature type="binding site" evidence="14">
    <location>
        <position position="124"/>
    </location>
    <ligand>
        <name>Mg(2+)</name>
        <dbReference type="ChEBI" id="CHEBI:18420"/>
        <label>2</label>
        <note>catalytic</note>
    </ligand>
</feature>
<dbReference type="InterPro" id="IPR025845">
    <property type="entry name" value="Thg1_C_dom"/>
</dbReference>
<evidence type="ECO:0000256" key="3">
    <source>
        <dbReference type="ARBA" id="ARBA00022694"/>
    </source>
</evidence>